<feature type="region of interest" description="Disordered" evidence="1">
    <location>
        <begin position="127"/>
        <end position="147"/>
    </location>
</feature>
<protein>
    <submittedName>
        <fullName evidence="2">Chitin synthase, class 3</fullName>
    </submittedName>
</protein>
<feature type="region of interest" description="Disordered" evidence="1">
    <location>
        <begin position="1"/>
        <end position="68"/>
    </location>
</feature>
<accession>A0A5B0NED6</accession>
<dbReference type="EMBL" id="VSWC01000105">
    <property type="protein sequence ID" value="KAA1087587.1"/>
    <property type="molecule type" value="Genomic_DNA"/>
</dbReference>
<evidence type="ECO:0000313" key="3">
    <source>
        <dbReference type="Proteomes" id="UP000324748"/>
    </source>
</evidence>
<reference evidence="2 3" key="1">
    <citation type="submission" date="2019-05" db="EMBL/GenBank/DDBJ databases">
        <title>Emergence of the Ug99 lineage of the wheat stem rust pathogen through somatic hybridization.</title>
        <authorList>
            <person name="Li F."/>
            <person name="Upadhyaya N.M."/>
            <person name="Sperschneider J."/>
            <person name="Matny O."/>
            <person name="Nguyen-Phuc H."/>
            <person name="Mago R."/>
            <person name="Raley C."/>
            <person name="Miller M.E."/>
            <person name="Silverstein K.A.T."/>
            <person name="Henningsen E."/>
            <person name="Hirsch C.D."/>
            <person name="Visser B."/>
            <person name="Pretorius Z.A."/>
            <person name="Steffenson B.J."/>
            <person name="Schwessinger B."/>
            <person name="Dodds P.N."/>
            <person name="Figueroa M."/>
        </authorList>
    </citation>
    <scope>NUCLEOTIDE SEQUENCE [LARGE SCALE GENOMIC DNA]</scope>
    <source>
        <strain evidence="2">21-0</strain>
    </source>
</reference>
<comment type="caution">
    <text evidence="2">The sequence shown here is derived from an EMBL/GenBank/DDBJ whole genome shotgun (WGS) entry which is preliminary data.</text>
</comment>
<evidence type="ECO:0000313" key="2">
    <source>
        <dbReference type="EMBL" id="KAA1087587.1"/>
    </source>
</evidence>
<name>A0A5B0NED6_PUCGR</name>
<sequence>MSTPHNHPHNRPQRQQPPLSSPFVSQTDLRPPRTAPLIHQNPAYNAYPDDRESNLEKDEGSYSPLTSIPLNRSYIQPLEITSIRRSFRSGSVDRHGSRDERGRVEVSHTGATAFDGSAALAQQPFDPHAHPLEEHSPNSNSPGPMNTTHSRAGLMAALGRPALRPVMLVLLAKREALARLLLVA</sequence>
<dbReference type="AlphaFoldDB" id="A0A5B0NED6"/>
<feature type="compositionally biased region" description="Basic residues" evidence="1">
    <location>
        <begin position="1"/>
        <end position="12"/>
    </location>
</feature>
<evidence type="ECO:0000256" key="1">
    <source>
        <dbReference type="SAM" id="MobiDB-lite"/>
    </source>
</evidence>
<feature type="compositionally biased region" description="Basic and acidic residues" evidence="1">
    <location>
        <begin position="48"/>
        <end position="60"/>
    </location>
</feature>
<proteinExistence type="predicted"/>
<feature type="compositionally biased region" description="Basic and acidic residues" evidence="1">
    <location>
        <begin position="127"/>
        <end position="136"/>
    </location>
</feature>
<feature type="compositionally biased region" description="Polar residues" evidence="1">
    <location>
        <begin position="137"/>
        <end position="147"/>
    </location>
</feature>
<organism evidence="2 3">
    <name type="scientific">Puccinia graminis f. sp. tritici</name>
    <dbReference type="NCBI Taxonomy" id="56615"/>
    <lineage>
        <taxon>Eukaryota</taxon>
        <taxon>Fungi</taxon>
        <taxon>Dikarya</taxon>
        <taxon>Basidiomycota</taxon>
        <taxon>Pucciniomycotina</taxon>
        <taxon>Pucciniomycetes</taxon>
        <taxon>Pucciniales</taxon>
        <taxon>Pucciniaceae</taxon>
        <taxon>Puccinia</taxon>
    </lineage>
</organism>
<dbReference type="Proteomes" id="UP000324748">
    <property type="component" value="Unassembled WGS sequence"/>
</dbReference>
<keyword evidence="3" id="KW-1185">Reference proteome</keyword>
<gene>
    <name evidence="2" type="primary">CHS3_20</name>
    <name evidence="2" type="ORF">PGT21_034047</name>
</gene>